<evidence type="ECO:0000313" key="3">
    <source>
        <dbReference type="Proteomes" id="UP000321638"/>
    </source>
</evidence>
<dbReference type="RefSeq" id="WP_147845312.1">
    <property type="nucleotide sequence ID" value="NZ_VDUZ01000002.1"/>
</dbReference>
<dbReference type="AlphaFoldDB" id="A0A5C8PUQ3"/>
<reference evidence="2 3" key="1">
    <citation type="submission" date="2019-06" db="EMBL/GenBank/DDBJ databases">
        <title>New taxonomy in bacterial strain CC-CFT640, isolated from vineyard.</title>
        <authorList>
            <person name="Lin S.-Y."/>
            <person name="Tsai C.-F."/>
            <person name="Young C.-C."/>
        </authorList>
    </citation>
    <scope>NUCLEOTIDE SEQUENCE [LARGE SCALE GENOMIC DNA]</scope>
    <source>
        <strain evidence="2 3">CC-CFT640</strain>
    </source>
</reference>
<dbReference type="PANTHER" id="PTHR43591">
    <property type="entry name" value="METHYLTRANSFERASE"/>
    <property type="match status" value="1"/>
</dbReference>
<protein>
    <submittedName>
        <fullName evidence="2">Class I SAM-dependent methyltransferase</fullName>
    </submittedName>
</protein>
<dbReference type="OrthoDB" id="5517736at2"/>
<comment type="caution">
    <text evidence="2">The sequence shown here is derived from an EMBL/GenBank/DDBJ whole genome shotgun (WGS) entry which is preliminary data.</text>
</comment>
<dbReference type="InterPro" id="IPR029063">
    <property type="entry name" value="SAM-dependent_MTases_sf"/>
</dbReference>
<feature type="domain" description="Methyltransferase" evidence="1">
    <location>
        <begin position="181"/>
        <end position="275"/>
    </location>
</feature>
<dbReference type="PANTHER" id="PTHR43591:SF99">
    <property type="entry name" value="OS06G0646000 PROTEIN"/>
    <property type="match status" value="1"/>
</dbReference>
<dbReference type="GO" id="GO:0008168">
    <property type="term" value="F:methyltransferase activity"/>
    <property type="evidence" value="ECO:0007669"/>
    <property type="project" value="UniProtKB-KW"/>
</dbReference>
<dbReference type="Proteomes" id="UP000321638">
    <property type="component" value="Unassembled WGS sequence"/>
</dbReference>
<proteinExistence type="predicted"/>
<keyword evidence="2" id="KW-0808">Transferase</keyword>
<dbReference type="EMBL" id="VDUZ01000002">
    <property type="protein sequence ID" value="TXL81957.1"/>
    <property type="molecule type" value="Genomic_DNA"/>
</dbReference>
<dbReference type="GO" id="GO:0032259">
    <property type="term" value="P:methylation"/>
    <property type="evidence" value="ECO:0007669"/>
    <property type="project" value="UniProtKB-KW"/>
</dbReference>
<gene>
    <name evidence="2" type="ORF">FHP25_02500</name>
</gene>
<dbReference type="InterPro" id="IPR041698">
    <property type="entry name" value="Methyltransf_25"/>
</dbReference>
<dbReference type="SUPFAM" id="SSF53335">
    <property type="entry name" value="S-adenosyl-L-methionine-dependent methyltransferases"/>
    <property type="match status" value="1"/>
</dbReference>
<dbReference type="Pfam" id="PF13649">
    <property type="entry name" value="Methyltransf_25"/>
    <property type="match status" value="1"/>
</dbReference>
<dbReference type="Gene3D" id="3.40.50.150">
    <property type="entry name" value="Vaccinia Virus protein VP39"/>
    <property type="match status" value="1"/>
</dbReference>
<keyword evidence="2" id="KW-0489">Methyltransferase</keyword>
<evidence type="ECO:0000313" key="2">
    <source>
        <dbReference type="EMBL" id="TXL81957.1"/>
    </source>
</evidence>
<evidence type="ECO:0000259" key="1">
    <source>
        <dbReference type="Pfam" id="PF13649"/>
    </source>
</evidence>
<organism evidence="2 3">
    <name type="scientific">Vineibacter terrae</name>
    <dbReference type="NCBI Taxonomy" id="2586908"/>
    <lineage>
        <taxon>Bacteria</taxon>
        <taxon>Pseudomonadati</taxon>
        <taxon>Pseudomonadota</taxon>
        <taxon>Alphaproteobacteria</taxon>
        <taxon>Hyphomicrobiales</taxon>
        <taxon>Vineibacter</taxon>
    </lineage>
</organism>
<accession>A0A5C8PUQ3</accession>
<name>A0A5C8PUQ3_9HYPH</name>
<keyword evidence="3" id="KW-1185">Reference proteome</keyword>
<sequence>MATLLDRVTYAAGQTARVGWFLAHYAAGRRQLKPMPRPDFPVGPFPDRQALLRDMRQLFEREWRDIAAGLVPRPPVLDPDPVAWLRRSAAYFRDLRQVDQRRHAGVNDEPNHDPAHDHLPRYYRQNFHYQSGGWLTGESAEVYDTQVETLFTGAADVMRRRTLKPIATFLDGRDQRAARLLDVGTGTGRLPGFIHHAFPGLRIAGLDLSRPYLDHARRTIGASGRLKWVEGAAEALPFADASVDIVTSSFLFHELPKKVRSTVVAEIARVLKPDGQAIIVDSALEADLPAWKGLFDLFPYYFHEPYFTDWVTSDPDALFAAHGLTTVTTELAFLSRVMVFSKDVAD</sequence>
<dbReference type="CDD" id="cd02440">
    <property type="entry name" value="AdoMet_MTases"/>
    <property type="match status" value="1"/>
</dbReference>